<dbReference type="NCBIfam" id="TIGR02241">
    <property type="entry name" value="conserved hypothetical phage tail region protein"/>
    <property type="match status" value="1"/>
</dbReference>
<dbReference type="Pfam" id="PF06841">
    <property type="entry name" value="Phage_T4_gp19"/>
    <property type="match status" value="1"/>
</dbReference>
<name>A0ABX8GJC9_9CELL</name>
<dbReference type="Proteomes" id="UP000679335">
    <property type="component" value="Chromosome"/>
</dbReference>
<dbReference type="PANTHER" id="PTHR38009:SF1">
    <property type="entry name" value="CONSERVED HYPOTHETICAL PHAGE TAIL PROTEIN"/>
    <property type="match status" value="1"/>
</dbReference>
<protein>
    <submittedName>
        <fullName evidence="1">Phage tail protein</fullName>
    </submittedName>
</protein>
<dbReference type="RefSeq" id="WP_208196197.1">
    <property type="nucleotide sequence ID" value="NZ_CP076023.1"/>
</dbReference>
<accession>A0ABX8GJC9</accession>
<dbReference type="InterPro" id="IPR011747">
    <property type="entry name" value="CHP02241"/>
</dbReference>
<reference evidence="1 2" key="1">
    <citation type="submission" date="2021-05" db="EMBL/GenBank/DDBJ databases">
        <title>Novel species in genus Cellulomonas.</title>
        <authorList>
            <person name="Zhang G."/>
        </authorList>
    </citation>
    <scope>NUCLEOTIDE SEQUENCE [LARGE SCALE GENOMIC DNA]</scope>
    <source>
        <strain evidence="2">zg-ZUI157</strain>
    </source>
</reference>
<dbReference type="PANTHER" id="PTHR38009">
    <property type="entry name" value="CONSERVED HYPOTHETICAL PHAGE TAIL PROTEIN"/>
    <property type="match status" value="1"/>
</dbReference>
<evidence type="ECO:0000313" key="1">
    <source>
        <dbReference type="EMBL" id="QWC15636.1"/>
    </source>
</evidence>
<sequence length="159" mass="17201">MASTGLFSADPIISQNFFLELDGKVVSALVSVSGLDVEVGVGKVTQIGKDGKKQQVKFLGQTVEVADLQLTRVAPANIANDELWKWFKAVRQGGLSGDRAKNRKNGSVVLYDAGAKEVARFNFFNGWPSKISTDQLSVDGSDAIKETVSIVIERLERVT</sequence>
<keyword evidence="2" id="KW-1185">Reference proteome</keyword>
<organism evidence="1 2">
    <name type="scientific">Cellulomonas dongxiuzhuiae</name>
    <dbReference type="NCBI Taxonomy" id="2819979"/>
    <lineage>
        <taxon>Bacteria</taxon>
        <taxon>Bacillati</taxon>
        <taxon>Actinomycetota</taxon>
        <taxon>Actinomycetes</taxon>
        <taxon>Micrococcales</taxon>
        <taxon>Cellulomonadaceae</taxon>
        <taxon>Cellulomonas</taxon>
    </lineage>
</organism>
<proteinExistence type="predicted"/>
<evidence type="ECO:0000313" key="2">
    <source>
        <dbReference type="Proteomes" id="UP000679335"/>
    </source>
</evidence>
<dbReference type="InterPro" id="IPR010667">
    <property type="entry name" value="Phage_T4_Gp19"/>
</dbReference>
<dbReference type="EMBL" id="CP076023">
    <property type="protein sequence ID" value="QWC15636.1"/>
    <property type="molecule type" value="Genomic_DNA"/>
</dbReference>
<gene>
    <name evidence="1" type="ORF">KKR89_15310</name>
</gene>